<organism evidence="8 9">
    <name type="scientific">Vanilla planifolia</name>
    <name type="common">Vanilla</name>
    <dbReference type="NCBI Taxonomy" id="51239"/>
    <lineage>
        <taxon>Eukaryota</taxon>
        <taxon>Viridiplantae</taxon>
        <taxon>Streptophyta</taxon>
        <taxon>Embryophyta</taxon>
        <taxon>Tracheophyta</taxon>
        <taxon>Spermatophyta</taxon>
        <taxon>Magnoliopsida</taxon>
        <taxon>Liliopsida</taxon>
        <taxon>Asparagales</taxon>
        <taxon>Orchidaceae</taxon>
        <taxon>Vanilloideae</taxon>
        <taxon>Vanilleae</taxon>
        <taxon>Vanilla</taxon>
    </lineage>
</organism>
<keyword evidence="4" id="KW-0804">Transcription</keyword>
<dbReference type="Pfam" id="PF00319">
    <property type="entry name" value="SRF-TF"/>
    <property type="match status" value="1"/>
</dbReference>
<comment type="caution">
    <text evidence="8">The sequence shown here is derived from an EMBL/GenBank/DDBJ whole genome shotgun (WGS) entry which is preliminary data.</text>
</comment>
<evidence type="ECO:0000256" key="1">
    <source>
        <dbReference type="ARBA" id="ARBA00004123"/>
    </source>
</evidence>
<protein>
    <recommendedName>
        <fullName evidence="7">MADS-box domain-containing protein</fullName>
    </recommendedName>
</protein>
<feature type="compositionally biased region" description="Polar residues" evidence="6">
    <location>
        <begin position="32"/>
        <end position="54"/>
    </location>
</feature>
<accession>A0A835RRY8</accession>
<dbReference type="SMART" id="SM00432">
    <property type="entry name" value="MADS"/>
    <property type="match status" value="1"/>
</dbReference>
<dbReference type="AlphaFoldDB" id="A0A835RRY8"/>
<keyword evidence="2" id="KW-0805">Transcription regulation</keyword>
<dbReference type="InterPro" id="IPR036879">
    <property type="entry name" value="TF_MADSbox_sf"/>
</dbReference>
<proteinExistence type="predicted"/>
<dbReference type="EMBL" id="JADCNM010000002">
    <property type="protein sequence ID" value="KAG0493681.1"/>
    <property type="molecule type" value="Genomic_DNA"/>
</dbReference>
<evidence type="ECO:0000256" key="3">
    <source>
        <dbReference type="ARBA" id="ARBA00023125"/>
    </source>
</evidence>
<sequence>MVREKTEMRRIENAASRQVTFSKRRNGLLKRPSSSQCSAMPRSGLSSSPPAASCTSFPVPGSTSYFEYKQNLQDLYKKNKHREVKSQNAFDKFRRKRTKAHKGYPGNEKTFYSNRDVYKIVEACALLHPLRRAIAKRIHVVDIEAVTWLELSKCEIK</sequence>
<feature type="region of interest" description="Disordered" evidence="6">
    <location>
        <begin position="1"/>
        <end position="54"/>
    </location>
</feature>
<evidence type="ECO:0000256" key="4">
    <source>
        <dbReference type="ARBA" id="ARBA00023163"/>
    </source>
</evidence>
<dbReference type="Proteomes" id="UP000639772">
    <property type="component" value="Unassembled WGS sequence"/>
</dbReference>
<feature type="compositionally biased region" description="Basic and acidic residues" evidence="6">
    <location>
        <begin position="1"/>
        <end position="12"/>
    </location>
</feature>
<feature type="domain" description="MADS-box" evidence="7">
    <location>
        <begin position="1"/>
        <end position="31"/>
    </location>
</feature>
<gene>
    <name evidence="8" type="ORF">HPP92_004675</name>
</gene>
<evidence type="ECO:0000313" key="8">
    <source>
        <dbReference type="EMBL" id="KAG0493681.1"/>
    </source>
</evidence>
<evidence type="ECO:0000256" key="5">
    <source>
        <dbReference type="ARBA" id="ARBA00023242"/>
    </source>
</evidence>
<evidence type="ECO:0000256" key="6">
    <source>
        <dbReference type="SAM" id="MobiDB-lite"/>
    </source>
</evidence>
<dbReference type="GO" id="GO:0003677">
    <property type="term" value="F:DNA binding"/>
    <property type="evidence" value="ECO:0007669"/>
    <property type="project" value="UniProtKB-KW"/>
</dbReference>
<dbReference type="GO" id="GO:0046983">
    <property type="term" value="F:protein dimerization activity"/>
    <property type="evidence" value="ECO:0007669"/>
    <property type="project" value="InterPro"/>
</dbReference>
<dbReference type="GO" id="GO:0005634">
    <property type="term" value="C:nucleus"/>
    <property type="evidence" value="ECO:0007669"/>
    <property type="project" value="UniProtKB-SubCell"/>
</dbReference>
<dbReference type="OrthoDB" id="1933443at2759"/>
<evidence type="ECO:0000313" key="9">
    <source>
        <dbReference type="Proteomes" id="UP000639772"/>
    </source>
</evidence>
<reference evidence="8 9" key="1">
    <citation type="journal article" date="2020" name="Nat. Food">
        <title>A phased Vanilla planifolia genome enables genetic improvement of flavour and production.</title>
        <authorList>
            <person name="Hasing T."/>
            <person name="Tang H."/>
            <person name="Brym M."/>
            <person name="Khazi F."/>
            <person name="Huang T."/>
            <person name="Chambers A.H."/>
        </authorList>
    </citation>
    <scope>NUCLEOTIDE SEQUENCE [LARGE SCALE GENOMIC DNA]</scope>
    <source>
        <tissue evidence="8">Leaf</tissue>
    </source>
</reference>
<dbReference type="SUPFAM" id="SSF55455">
    <property type="entry name" value="SRF-like"/>
    <property type="match status" value="1"/>
</dbReference>
<name>A0A835RRY8_VANPL</name>
<comment type="subcellular location">
    <subcellularLocation>
        <location evidence="1">Nucleus</location>
    </subcellularLocation>
</comment>
<dbReference type="PRINTS" id="PR00404">
    <property type="entry name" value="MADSDOMAIN"/>
</dbReference>
<dbReference type="InterPro" id="IPR002100">
    <property type="entry name" value="TF_MADSbox"/>
</dbReference>
<keyword evidence="5" id="KW-0539">Nucleus</keyword>
<dbReference type="PROSITE" id="PS50066">
    <property type="entry name" value="MADS_BOX_2"/>
    <property type="match status" value="1"/>
</dbReference>
<evidence type="ECO:0000259" key="7">
    <source>
        <dbReference type="PROSITE" id="PS50066"/>
    </source>
</evidence>
<keyword evidence="3" id="KW-0238">DNA-binding</keyword>
<evidence type="ECO:0000256" key="2">
    <source>
        <dbReference type="ARBA" id="ARBA00023015"/>
    </source>
</evidence>